<dbReference type="PROSITE" id="PS52004">
    <property type="entry name" value="KS3_2"/>
    <property type="match status" value="3"/>
</dbReference>
<dbReference type="Pfam" id="PF21089">
    <property type="entry name" value="PKS_DH_N"/>
    <property type="match status" value="1"/>
</dbReference>
<feature type="region of interest" description="Disordered" evidence="13">
    <location>
        <begin position="3933"/>
        <end position="3989"/>
    </location>
</feature>
<dbReference type="InterPro" id="IPR049551">
    <property type="entry name" value="PKS_DH_C"/>
</dbReference>
<reference evidence="18 19" key="1">
    <citation type="submission" date="2005-09" db="EMBL/GenBank/DDBJ databases">
        <authorList>
            <person name="Woods D.E."/>
            <person name="Nierman W.C."/>
        </authorList>
    </citation>
    <scope>NUCLEOTIDE SEQUENCE [LARGE SCALE GENOMIC DNA]</scope>
    <source>
        <strain evidence="18 19">1710b</strain>
    </source>
</reference>
<dbReference type="Pfam" id="PF22336">
    <property type="entry name" value="RhiE-like_linker"/>
    <property type="match status" value="2"/>
</dbReference>
<feature type="domain" description="Ketosynthase family 3 (KS3)" evidence="16">
    <location>
        <begin position="3994"/>
        <end position="4426"/>
    </location>
</feature>
<evidence type="ECO:0000256" key="11">
    <source>
        <dbReference type="ARBA" id="ARBA00054155"/>
    </source>
</evidence>
<dbReference type="Gene3D" id="3.40.640.10">
    <property type="entry name" value="Type I PLP-dependent aspartate aminotransferase-like (Major domain)"/>
    <property type="match status" value="1"/>
</dbReference>
<keyword evidence="7" id="KW-0597">Phosphoprotein</keyword>
<dbReference type="SUPFAM" id="SSF51735">
    <property type="entry name" value="NAD(P)-binding Rossmann-fold domains"/>
    <property type="match status" value="1"/>
</dbReference>
<dbReference type="KEGG" id="bpm:BURPS1710b_A2618"/>
<feature type="active site" description="Proton acceptor; for dehydratase activity" evidence="12">
    <location>
        <position position="1459"/>
    </location>
</feature>
<dbReference type="SUPFAM" id="SSF53901">
    <property type="entry name" value="Thiolase-like"/>
    <property type="match status" value="3"/>
</dbReference>
<evidence type="ECO:0000256" key="5">
    <source>
        <dbReference type="ARBA" id="ARBA00022450"/>
    </source>
</evidence>
<dbReference type="GO" id="GO:0031177">
    <property type="term" value="F:phosphopantetheine binding"/>
    <property type="evidence" value="ECO:0007669"/>
    <property type="project" value="InterPro"/>
</dbReference>
<comment type="subunit">
    <text evidence="4">Homotetramer.</text>
</comment>
<feature type="region of interest" description="Disordered" evidence="13">
    <location>
        <begin position="2727"/>
        <end position="2753"/>
    </location>
</feature>
<comment type="function">
    <text evidence="11">Involved in production of the polyketide antibiotic thailandamide.</text>
</comment>
<dbReference type="GO" id="GO:0005886">
    <property type="term" value="C:plasma membrane"/>
    <property type="evidence" value="ECO:0007669"/>
    <property type="project" value="TreeGrafter"/>
</dbReference>
<dbReference type="GO" id="GO:0071770">
    <property type="term" value="P:DIM/DIP cell wall layer assembly"/>
    <property type="evidence" value="ECO:0007669"/>
    <property type="project" value="TreeGrafter"/>
</dbReference>
<feature type="compositionally biased region" description="Basic and acidic residues" evidence="13">
    <location>
        <begin position="3780"/>
        <end position="3790"/>
    </location>
</feature>
<dbReference type="CDD" id="cd00833">
    <property type="entry name" value="PKS"/>
    <property type="match status" value="3"/>
</dbReference>
<dbReference type="Gene3D" id="3.10.129.110">
    <property type="entry name" value="Polyketide synthase dehydratase"/>
    <property type="match status" value="1"/>
</dbReference>
<dbReference type="GO" id="GO:0004312">
    <property type="term" value="F:fatty acid synthase activity"/>
    <property type="evidence" value="ECO:0007669"/>
    <property type="project" value="TreeGrafter"/>
</dbReference>
<name>Q3JF86_BURP1</name>
<dbReference type="Pfam" id="PF00550">
    <property type="entry name" value="PP-binding"/>
    <property type="match status" value="3"/>
</dbReference>
<evidence type="ECO:0000256" key="1">
    <source>
        <dbReference type="ARBA" id="ARBA00001933"/>
    </source>
</evidence>
<evidence type="ECO:0000256" key="12">
    <source>
        <dbReference type="PROSITE-ProRule" id="PRU01363"/>
    </source>
</evidence>
<dbReference type="SMART" id="SM00823">
    <property type="entry name" value="PKS_PP"/>
    <property type="match status" value="3"/>
</dbReference>
<dbReference type="InterPro" id="IPR016181">
    <property type="entry name" value="Acyl_CoA_acyltransferase"/>
</dbReference>
<evidence type="ECO:0000256" key="4">
    <source>
        <dbReference type="ARBA" id="ARBA00011881"/>
    </source>
</evidence>
<dbReference type="InterPro" id="IPR024320">
    <property type="entry name" value="LPG_synthase_C"/>
</dbReference>
<dbReference type="Pfam" id="PF08659">
    <property type="entry name" value="KR"/>
    <property type="match status" value="1"/>
</dbReference>
<keyword evidence="10" id="KW-0663">Pyridoxal phosphate</keyword>
<dbReference type="Gene3D" id="1.10.1200.10">
    <property type="entry name" value="ACP-like"/>
    <property type="match status" value="3"/>
</dbReference>
<dbReference type="CDD" id="cd08953">
    <property type="entry name" value="KR_2_SDR_x"/>
    <property type="match status" value="1"/>
</dbReference>
<dbReference type="InterPro" id="IPR036736">
    <property type="entry name" value="ACP-like_sf"/>
</dbReference>
<feature type="domain" description="N-acetyltransferase" evidence="15">
    <location>
        <begin position="435"/>
        <end position="616"/>
    </location>
</feature>
<dbReference type="InterPro" id="IPR009081">
    <property type="entry name" value="PP-bd_ACP"/>
</dbReference>
<dbReference type="InterPro" id="IPR014031">
    <property type="entry name" value="Ketoacyl_synth_C"/>
</dbReference>
<dbReference type="Pfam" id="PF02801">
    <property type="entry name" value="Ketoacyl-synt_C"/>
    <property type="match status" value="3"/>
</dbReference>
<keyword evidence="8" id="KW-0808">Transferase</keyword>
<evidence type="ECO:0000259" key="16">
    <source>
        <dbReference type="PROSITE" id="PS52004"/>
    </source>
</evidence>
<dbReference type="Gene3D" id="1.10.1240.100">
    <property type="match status" value="3"/>
</dbReference>
<dbReference type="InterPro" id="IPR032821">
    <property type="entry name" value="PKS_assoc"/>
</dbReference>
<feature type="active site" description="Proton donor; for dehydratase activity" evidence="12">
    <location>
        <position position="1640"/>
    </location>
</feature>
<comment type="cofactor">
    <cofactor evidence="1">
        <name>pyridoxal 5'-phosphate</name>
        <dbReference type="ChEBI" id="CHEBI:597326"/>
    </cofactor>
</comment>
<evidence type="ECO:0000259" key="14">
    <source>
        <dbReference type="PROSITE" id="PS50075"/>
    </source>
</evidence>
<dbReference type="HOGENOM" id="CLU_000022_58_6_4"/>
<dbReference type="GO" id="GO:0006520">
    <property type="term" value="P:amino acid metabolic process"/>
    <property type="evidence" value="ECO:0007669"/>
    <property type="project" value="InterPro"/>
</dbReference>
<dbReference type="PROSITE" id="PS00012">
    <property type="entry name" value="PHOSPHOPANTETHEINE"/>
    <property type="match status" value="2"/>
</dbReference>
<dbReference type="GO" id="GO:0004315">
    <property type="term" value="F:3-oxoacyl-[acyl-carrier-protein] synthase activity"/>
    <property type="evidence" value="ECO:0007669"/>
    <property type="project" value="InterPro"/>
</dbReference>
<dbReference type="InterPro" id="IPR013968">
    <property type="entry name" value="PKS_KR"/>
</dbReference>
<dbReference type="Proteomes" id="UP000002700">
    <property type="component" value="Chromosome II"/>
</dbReference>
<feature type="domain" description="PKS/mFAS DH" evidence="17">
    <location>
        <begin position="1430"/>
        <end position="1726"/>
    </location>
</feature>
<sequence>MHDRDRDESGTRGLWSMNGLKERVGSGYVAIPILVALRGARAPGAAGDRDAAWTERIAAAARLDADGAAALREWLNDAAPAAGADDARLARGDAIPTDILEPYRFEPDARAFFDDAFRECLNRWSRRLLEQDGATWLSDVVLVPFLVAAARARESAPSCEARSIRALADAFGADLRRLLDASRVLDDGDIGDIGAMRASLECVTSFRDGLLHADRRLSNGAPAACRPQVCAAAYEDLEAAILRRFDASANARAGRRPRYLAFVGGEDRDLPERLVERIVRQGEPRNGGGTGVEPPRIVIPRADAAPADDSAQPDPAAAFGVDAIDDVLPVCVLSGVDDAAAIRRLRALLVRGAHAAVVLACHGLPAASAALPDAWAAARPARMLRLLGFGAARDAQAFLVDMAADGLFARTPPIGYPRASRARCATLGEFEARDYRVRPAAPHDLPALQALELACWPAALRMPEATLAARVGRHAAGQFVLELDARDAAAGPRRLAGVIYSQRIASVRALDGVDADTVDRLHEDGGPVIQLLAVNVDPACQSRRLGDQLLEFMLQRCAALADVESLVAVTLCRDFHKHASMPIDDYLRLRNAFGFLADPILRFHELHGARIERPMPGYRPRDVRNAGFGVLVSYDLARRARNEAGAPAASDAPAAPDGAPARADGGHAGAAAPPRPERDAATAADPDALDAFIEAEIRRIVGGGAELAYARDLPLMQLGLDSVGLLELAEALALRCGVALPATFLFQHNTPARIVAYFDASRHAPPRAGCDTGCETAGAAAAAARPSSRGCPATEPGAAREPAQAAPFAPDGIAIVGIACRLPGGLDTPEAFWDALKAGACVVGELPGDRWTWPADIDPGARHRGIDRGGFLDDIRSFDAGLFRLSPKEVATMDPQQRILLELAWEAIERAGHCADAVAGSRTGVYVGASGSDYRLLLERAGTGVDAHVATGASMAVIANRISYTYDLRGPSIQVDTACSSSLVALHQAVQALRAGECDQALVGGVNVICHPGNTIAYYKAGMLSPQGRCKTLDDAADGYVRSEGAVMLMLRRLEQAVADGDPIHAVIRGSACNHGGLTGGLTVPHPDRQADLLRAAWAAARVSADDIGYLEMHGTGTRLGDPIEVRGLADAFGARDDAAARGTCGIGSVKSNLGHLEAAAGLAGVLKTVLALKHREVPATIHFSRLNAQISLARTPFAVVDTHRAWPARGGARRLAGVSSFGSGGANAHVVLEEYPSEAPPRAAAGDALFVLSAHSREQLAEYARRVLAYCERRLQSGDDAPAAAAVAHALQRRQAMAWRLAFVAASLEEAVRRLRAFAAGAAQPGTFVGSGAPKTSVADFVNQNPDVQQVVSAWLRERQLAKLARYWADGVRIANWSALYDARPACVPLPCYPFARERHWIAARPAEASEATAAAAPPAAPDDAYRAAPRLEAESRDAAGASFRVRLVGDASFLTDHRLRGRKILPGVVHFELAHAAWAALARADAPAIEFRDLAWTHPVDVATPERVLGVRLRRVAARPGAHAYEAYSPPDAAGGGERVHARGTVLDVAGPPEPALDLDALRARFDGEPGAHERDAHDCHRAFERMGFGYGPAHRGLRGLRWRGGARGATEVLAHIVLPDCIADARERHRLPPGLLDAAVQAAMAAAIGRDALGASPACVPFSLDRLVCAGSCPARAWVWARRRDGARAALAPVDLDVCDDRGRVWASFRALTFRPLREAAGRDVAAPRLFRPRWAARPLSGERASAGAADVAHWLVLCGFDEGAALRRDLATLRARLPDTSIVAIDSDAATLESRFADSAGQLFELFRELALSGATPRAAVQVLVPADGPERAFAALSALVRGARLEHPSWSVQLLSLERATQAADAAARALENRGDDADFVRYRRARRESLVFEALPAGRDEPPRPWKEAGVYLITGGAGGLGLAFAKDIAAHVRRATIVLAGRAAAPDAALSASLGAIARPAGVDIRYRSVDVGDAPAVAALVGDLLREHGRLSGVIHAAGVTRDALLVRKPRAEFDAVLRPKVAGAAALYAATQDIDLDFLVSFSSIVGVTGNLGQTDYGAANAFLDALAGLRAQMGGERRARVLSIAWPLWRDGGMGREPEVAAHFERAFALAPMDTAAGIDAFHRALASDAAYVVVANGGADWTPERAIARALSARARPGAPEPAERAHGPAREAAAAACEAVAVSASSLSSPSPSSASASASVSAECAPTDDGAARRHAVVAYLTRQIGAVLGHAPDSLDIDAPFTSYGMDSILALDTTRAIETDLGSLSKTLFFEHENVRQLSAYLLDEHADRLAACAWFAQAGEPARAAGPALAAGGEPTRETAAPSAAADTTADTTAGIAIETSTETPTAATTQAGAAPEGRYRRVAKAALPADGQLAAAVAAIGGAAATKGVALFEIWPELFVDSAGHGYCHLLVDGGVLFAAQHAGDARHRAALFAALLAYCDRHGYAFGYLDLSEGRKPDLEAQCGLLAAPVGVVQIVEAIASFSLAGGRMRRLRYMVERFRKAGACRVVEYRAPDPDVAREIRRVICAWSDAKKVVNNVDIVLGEMASGSLHERYRVFLTYLDDVLQNVIMIARDGDGYLMDQEYYVADMPLGGTEYAVTEILAALAAEGRERFSLGLTWGLFDTGEGSSDPAADAFLASTQTQLRRIFERGAANRQYKSKYGTRDHAVYLYRRPGKPEPAIVGCLSQFYRKGLTHHEVRRLAGLADAPAPAPAPVAAPATVPQATPAPAPVATPTADERAYDVTRIDAATIRVDLVSDSWAHVDYPFMRARAATLDRHAPPARGGDPGRAVAELLGFAQCLLTTSGRAAEHLFFRARRSARTRVPQNLLFESTLHNLVKSGFEPVELPDARALDPDSRDLFRGGIDLAALDRELQAHADATAMVMLELCNNASGGYPVALAQIRAIAAACRRHGVPLVMDVTRIVKNAELIRRGEAGYAQRGLWEIVREIADHADAVVGSLCKDFGLGAGGLLAARDARVVANAAGIARLEGGLPGPAELRRIAAAFDDRAYLEREIGRQLDFARDLHIELERCAVPVVQPGAGHCVLVRVDQLAPPGGSAPSRGAYLRLLAERYGVRGGLHLVGNLRDSHLNACVRLALPLGFDDPRGPGALAAALAAARDGRDHALDDLMRAPRARAAHGGRCADGIAIIGLSGRYPDAPTLDAFWRNLVSGRRSISEIPAERWDWRDHYERDPDTAVAHGKSYGKWGGFLDGFSAFDPLFFQIAPREAEFIDPQERLFLEACWHALEDAGCPPSALTRAQRAKAGVFGGMTKQGFNLYGAGGAQPYQSTSLAALVNRVSHCFDFNGPAVAFDSHCASALVAIHEACQYLRREPEGIAIAGAVNLNLHPSNYQQLSKMQVLASGAESASFASGGLGYVPGEGVGAVVLKDYRRALEDGDPIYGVIRGSAVNQNGRMNRFGMPSQKQQEAVVRAALAQAGVDPRSITYVEASAHGSAVGDAIEMAALTRVFGARERADGRYRIGSVKPNIGHGEAVSGMSQLTKVLLSLRHGQLPPTLVCGAPNPDIDFDALPFELNTSLTDWARARVDSERVPRRAGITSTGASGLNAHLVLEEHAAPAVPAQAGPGEADARAHVFVLSARDRARLDDYARDWIAFLNDDPQRDLAAIAYTLQVGREPMACRLAVVAADCRDLAGKLARWREAAHADCDDVFHGEARAAAGKPHREAARDAREPRDVARAWVGGAVVDWAARHAGARPARVAGLPGYPFERRSYWPGAAAAPATARAAAASDASEAARALEAREAHEATRATRMTRAARESEARQAPEAPSMSEATEATEVAEARDARPGAVADDAAARLEAAFLPRFIELVADVFRLPAGELDADRPLDEYGINSFLIKVLNVRFADIVGRVSSTLPFEYRTAGEMARHFLTAHRDACAAWVAFDGAASPGAADASSAPPVPAASASAASATPATPATQATQATGPTGEPSRASAGVPSGASSSIKRPGATWDEPIAIVGVSGRYPQARDLDAFWDNLMRGRDSITEIPPERWPLDGFYDEDRERAIGASRSYAKWGGFIDGFAEFDPQFFNLSPREASNMDPQERIFLQACWEALEDAAYTRARIAREHGGRLGVFAGITRAEFCLYGAGNLKQGKAPFTSFCSLVNRVSYFLDANGPSIPIDTMCSSSLVAVHEACDKLRLGECEVALAGGVNLSLHPYMYVSLSAQRMLSSDGRCKSFGLGGNGYVPGEGVGVIVLKPLSRALADGDRIHATIRATSINHGGKTNGYTVPNPIAQQNVIRSALDRAGVHARAVSYVEAHGTGTELGDPIEIAGLSGAFRRDTSDRGFCAIGSVKSNIGHLEAASGLAGLTKVLLQMKHGLLVPSLHASELNPNIDFPASPFVVNRETRAWERPVIDGREHPRIAGVSSFGAGGTNAHVILEEPPRQASPARAPTPAGAPALIVLSAKKPEQLRRYASELLARLRDADYRARVDADGLRSLAYTLQVGREAMDERLAVIADSVQALEGKLRQFVDGKTDIQDLHVSRVGRSAHHVI</sequence>
<feature type="compositionally biased region" description="Low complexity" evidence="13">
    <location>
        <begin position="645"/>
        <end position="663"/>
    </location>
</feature>
<feature type="region of interest" description="Disordered" evidence="13">
    <location>
        <begin position="645"/>
        <end position="682"/>
    </location>
</feature>
<keyword evidence="6" id="KW-0963">Cytoplasm</keyword>
<dbReference type="Pfam" id="PF09924">
    <property type="entry name" value="LPG_synthase_C"/>
    <property type="match status" value="1"/>
</dbReference>
<dbReference type="InterPro" id="IPR015424">
    <property type="entry name" value="PyrdxlP-dep_Trfase"/>
</dbReference>
<dbReference type="PROSITE" id="PS00606">
    <property type="entry name" value="KS3_1"/>
    <property type="match status" value="1"/>
</dbReference>
<dbReference type="Pfam" id="PF00109">
    <property type="entry name" value="ketoacyl-synt"/>
    <property type="match status" value="3"/>
</dbReference>
<dbReference type="Pfam" id="PF14765">
    <property type="entry name" value="PS-DH"/>
    <property type="match status" value="1"/>
</dbReference>
<dbReference type="SMART" id="SM00822">
    <property type="entry name" value="PKS_KR"/>
    <property type="match status" value="1"/>
</dbReference>
<evidence type="ECO:0000313" key="18">
    <source>
        <dbReference type="EMBL" id="ABA53217.1"/>
    </source>
</evidence>
<dbReference type="EnsemblBacteria" id="ABA53217">
    <property type="protein sequence ID" value="ABA53217"/>
    <property type="gene ID" value="BURPS1710b_A2618"/>
</dbReference>
<dbReference type="SUPFAM" id="SSF53383">
    <property type="entry name" value="PLP-dependent transferases"/>
    <property type="match status" value="1"/>
</dbReference>
<keyword evidence="5" id="KW-0596">Phosphopantetheine</keyword>
<dbReference type="EMBL" id="CP000125">
    <property type="protein sequence ID" value="ABA53217.1"/>
    <property type="molecule type" value="Genomic_DNA"/>
</dbReference>
<feature type="region of interest" description="C-terminal hotdog fold" evidence="12">
    <location>
        <begin position="1574"/>
        <end position="1726"/>
    </location>
</feature>
<evidence type="ECO:0000259" key="17">
    <source>
        <dbReference type="PROSITE" id="PS52019"/>
    </source>
</evidence>
<comment type="subcellular location">
    <subcellularLocation>
        <location evidence="2">Cytoplasm</location>
    </subcellularLocation>
</comment>
<dbReference type="InterPro" id="IPR018201">
    <property type="entry name" value="Ketoacyl_synth_AS"/>
</dbReference>
<dbReference type="PANTHER" id="PTHR43775">
    <property type="entry name" value="FATTY ACID SYNTHASE"/>
    <property type="match status" value="1"/>
</dbReference>
<dbReference type="GO" id="GO:0016829">
    <property type="term" value="F:lyase activity"/>
    <property type="evidence" value="ECO:0007669"/>
    <property type="project" value="InterPro"/>
</dbReference>
<dbReference type="InterPro" id="IPR006162">
    <property type="entry name" value="Ppantetheine_attach_site"/>
</dbReference>
<dbReference type="Pfam" id="PF16197">
    <property type="entry name" value="KAsynt_C_assoc"/>
    <property type="match status" value="1"/>
</dbReference>
<evidence type="ECO:0000256" key="13">
    <source>
        <dbReference type="SAM" id="MobiDB-lite"/>
    </source>
</evidence>
<dbReference type="PANTHER" id="PTHR43775:SF37">
    <property type="entry name" value="SI:DKEY-61P9.11"/>
    <property type="match status" value="1"/>
</dbReference>
<dbReference type="SUPFAM" id="SSF47336">
    <property type="entry name" value="ACP-like"/>
    <property type="match status" value="3"/>
</dbReference>
<feature type="region of interest" description="N-terminal hotdog fold" evidence="12">
    <location>
        <begin position="1430"/>
        <end position="1555"/>
    </location>
</feature>
<evidence type="ECO:0000313" key="19">
    <source>
        <dbReference type="Proteomes" id="UP000002700"/>
    </source>
</evidence>
<feature type="compositionally biased region" description="Low complexity" evidence="13">
    <location>
        <begin position="3933"/>
        <end position="3985"/>
    </location>
</feature>
<evidence type="ECO:0000256" key="9">
    <source>
        <dbReference type="ARBA" id="ARBA00022737"/>
    </source>
</evidence>
<evidence type="ECO:0000256" key="2">
    <source>
        <dbReference type="ARBA" id="ARBA00004496"/>
    </source>
</evidence>
<keyword evidence="9" id="KW-0677">Repeat</keyword>
<dbReference type="InterPro" id="IPR020841">
    <property type="entry name" value="PKS_Beta-ketoAc_synthase_dom"/>
</dbReference>
<comment type="pathway">
    <text evidence="3">Antibiotic biosynthesis.</text>
</comment>
<feature type="region of interest" description="Disordered" evidence="13">
    <location>
        <begin position="3780"/>
        <end position="3827"/>
    </location>
</feature>
<feature type="domain" description="Ketosynthase family 3 (KS3)" evidence="16">
    <location>
        <begin position="810"/>
        <end position="1235"/>
    </location>
</feature>
<feature type="region of interest" description="Disordered" evidence="13">
    <location>
        <begin position="2322"/>
        <end position="2344"/>
    </location>
</feature>
<dbReference type="SMART" id="SM01294">
    <property type="entry name" value="PKS_PP_betabranch"/>
    <property type="match status" value="1"/>
</dbReference>
<dbReference type="GO" id="GO:0006633">
    <property type="term" value="P:fatty acid biosynthetic process"/>
    <property type="evidence" value="ECO:0007669"/>
    <property type="project" value="InterPro"/>
</dbReference>
<dbReference type="SUPFAM" id="SSF55729">
    <property type="entry name" value="Acyl-CoA N-acyltransferases (Nat)"/>
    <property type="match status" value="1"/>
</dbReference>
<proteinExistence type="predicted"/>
<dbReference type="SMART" id="SM00825">
    <property type="entry name" value="PKS_KS"/>
    <property type="match status" value="3"/>
</dbReference>
<dbReference type="GO" id="GO:0005737">
    <property type="term" value="C:cytoplasm"/>
    <property type="evidence" value="ECO:0007669"/>
    <property type="project" value="UniProtKB-SubCell"/>
</dbReference>
<dbReference type="Gene3D" id="3.40.50.720">
    <property type="entry name" value="NAD(P)-binding Rossmann-like Domain"/>
    <property type="match status" value="1"/>
</dbReference>
<dbReference type="InterPro" id="IPR054514">
    <property type="entry name" value="RhiE-like_linker"/>
</dbReference>
<dbReference type="InterPro" id="IPR057326">
    <property type="entry name" value="KR_dom"/>
</dbReference>
<dbReference type="InterPro" id="IPR001597">
    <property type="entry name" value="ArAA_b-elim_lyase/Thr_aldolase"/>
</dbReference>
<dbReference type="InterPro" id="IPR050091">
    <property type="entry name" value="PKS_NRPS_Biosynth_Enz"/>
</dbReference>
<protein>
    <submittedName>
        <fullName evidence="18">OnnB</fullName>
    </submittedName>
</protein>
<feature type="domain" description="Ketosynthase family 3 (KS3)" evidence="16">
    <location>
        <begin position="3164"/>
        <end position="3594"/>
    </location>
</feature>
<evidence type="ECO:0000256" key="7">
    <source>
        <dbReference type="ARBA" id="ARBA00022553"/>
    </source>
</evidence>
<dbReference type="PROSITE" id="PS50075">
    <property type="entry name" value="CARRIER"/>
    <property type="match status" value="1"/>
</dbReference>
<dbReference type="InterPro" id="IPR016039">
    <property type="entry name" value="Thiolase-like"/>
</dbReference>
<dbReference type="SMART" id="SM00826">
    <property type="entry name" value="PKS_DH"/>
    <property type="match status" value="1"/>
</dbReference>
<dbReference type="InterPro" id="IPR015421">
    <property type="entry name" value="PyrdxlP-dep_Trfase_major"/>
</dbReference>
<accession>Q3JF86</accession>
<evidence type="ECO:0000256" key="3">
    <source>
        <dbReference type="ARBA" id="ARBA00004792"/>
    </source>
</evidence>
<dbReference type="Pfam" id="PF01212">
    <property type="entry name" value="Beta_elim_lyase"/>
    <property type="match status" value="1"/>
</dbReference>
<dbReference type="InterPro" id="IPR036291">
    <property type="entry name" value="NAD(P)-bd_dom_sf"/>
</dbReference>
<evidence type="ECO:0000259" key="15">
    <source>
        <dbReference type="PROSITE" id="PS51186"/>
    </source>
</evidence>
<dbReference type="InterPro" id="IPR042104">
    <property type="entry name" value="PKS_dehydratase_sf"/>
</dbReference>
<dbReference type="InterPro" id="IPR020807">
    <property type="entry name" value="PKS_DH"/>
</dbReference>
<feature type="domain" description="Carrier" evidence="14">
    <location>
        <begin position="688"/>
        <end position="762"/>
    </location>
</feature>
<dbReference type="Gene3D" id="3.40.47.10">
    <property type="match status" value="3"/>
</dbReference>
<dbReference type="InterPro" id="IPR049900">
    <property type="entry name" value="PKS_mFAS_DH"/>
</dbReference>
<dbReference type="InterPro" id="IPR049552">
    <property type="entry name" value="PKS_DH_N"/>
</dbReference>
<organism evidence="18 19">
    <name type="scientific">Burkholderia pseudomallei (strain 1710b)</name>
    <dbReference type="NCBI Taxonomy" id="320372"/>
    <lineage>
        <taxon>Bacteria</taxon>
        <taxon>Pseudomonadati</taxon>
        <taxon>Pseudomonadota</taxon>
        <taxon>Betaproteobacteria</taxon>
        <taxon>Burkholderiales</taxon>
        <taxon>Burkholderiaceae</taxon>
        <taxon>Burkholderia</taxon>
        <taxon>pseudomallei group</taxon>
    </lineage>
</organism>
<dbReference type="InterPro" id="IPR020806">
    <property type="entry name" value="PKS_PP-bd"/>
</dbReference>
<evidence type="ECO:0000256" key="6">
    <source>
        <dbReference type="ARBA" id="ARBA00022490"/>
    </source>
</evidence>
<dbReference type="PROSITE" id="PS52019">
    <property type="entry name" value="PKS_MFAS_DH"/>
    <property type="match status" value="1"/>
</dbReference>
<evidence type="ECO:0000256" key="10">
    <source>
        <dbReference type="ARBA" id="ARBA00022898"/>
    </source>
</evidence>
<evidence type="ECO:0000256" key="8">
    <source>
        <dbReference type="ARBA" id="ARBA00022679"/>
    </source>
</evidence>
<dbReference type="Gene3D" id="3.40.630.30">
    <property type="match status" value="1"/>
</dbReference>
<dbReference type="FunFam" id="3.40.47.10:FF:000019">
    <property type="entry name" value="Polyketide synthase type I"/>
    <property type="match status" value="2"/>
</dbReference>
<dbReference type="InterPro" id="IPR014030">
    <property type="entry name" value="Ketoacyl_synth_N"/>
</dbReference>
<gene>
    <name evidence="18" type="primary">onnB</name>
    <name evidence="18" type="ordered locus">BURPS1710b_A2618</name>
</gene>
<dbReference type="InterPro" id="IPR000182">
    <property type="entry name" value="GNAT_dom"/>
</dbReference>
<dbReference type="PROSITE" id="PS51186">
    <property type="entry name" value="GNAT"/>
    <property type="match status" value="1"/>
</dbReference>